<evidence type="ECO:0000259" key="11">
    <source>
        <dbReference type="PROSITE" id="PS50112"/>
    </source>
</evidence>
<dbReference type="OrthoDB" id="505470at2"/>
<keyword evidence="8" id="KW-0902">Two-component regulatory system</keyword>
<dbReference type="PRINTS" id="PR00344">
    <property type="entry name" value="BCTRLSENSOR"/>
</dbReference>
<dbReference type="PANTHER" id="PTHR43065">
    <property type="entry name" value="SENSOR HISTIDINE KINASE"/>
    <property type="match status" value="1"/>
</dbReference>
<evidence type="ECO:0000256" key="1">
    <source>
        <dbReference type="ARBA" id="ARBA00000085"/>
    </source>
</evidence>
<dbReference type="CDD" id="cd00075">
    <property type="entry name" value="HATPase"/>
    <property type="match status" value="1"/>
</dbReference>
<dbReference type="InterPro" id="IPR005467">
    <property type="entry name" value="His_kinase_dom"/>
</dbReference>
<feature type="domain" description="Histidine kinase" evidence="10">
    <location>
        <begin position="385"/>
        <end position="589"/>
    </location>
</feature>
<feature type="transmembrane region" description="Helical" evidence="9">
    <location>
        <begin position="172"/>
        <end position="196"/>
    </location>
</feature>
<dbReference type="EMBL" id="CP003344">
    <property type="protein sequence ID" value="AGA68200.1"/>
    <property type="molecule type" value="Genomic_DNA"/>
</dbReference>
<dbReference type="Proteomes" id="UP000010797">
    <property type="component" value="Chromosome"/>
</dbReference>
<evidence type="ECO:0000259" key="10">
    <source>
        <dbReference type="PROSITE" id="PS50109"/>
    </source>
</evidence>
<dbReference type="SMART" id="SM00387">
    <property type="entry name" value="HATPase_c"/>
    <property type="match status" value="1"/>
</dbReference>
<feature type="domain" description="PAS" evidence="11">
    <location>
        <begin position="255"/>
        <end position="306"/>
    </location>
</feature>
<dbReference type="InterPro" id="IPR035965">
    <property type="entry name" value="PAS-like_dom_sf"/>
</dbReference>
<dbReference type="Pfam" id="PF08448">
    <property type="entry name" value="PAS_4"/>
    <property type="match status" value="1"/>
</dbReference>
<dbReference type="CDD" id="cd00082">
    <property type="entry name" value="HisKA"/>
    <property type="match status" value="1"/>
</dbReference>
<evidence type="ECO:0000256" key="9">
    <source>
        <dbReference type="SAM" id="Phobius"/>
    </source>
</evidence>
<keyword evidence="13" id="KW-1185">Reference proteome</keyword>
<keyword evidence="5" id="KW-0547">Nucleotide-binding</keyword>
<dbReference type="SUPFAM" id="SSF55874">
    <property type="entry name" value="ATPase domain of HSP90 chaperone/DNA topoisomerase II/histidine kinase"/>
    <property type="match status" value="1"/>
</dbReference>
<proteinExistence type="predicted"/>
<dbReference type="RefSeq" id="WP_015261202.1">
    <property type="nucleotide sequence ID" value="NC_019903.1"/>
</dbReference>
<evidence type="ECO:0000256" key="4">
    <source>
        <dbReference type="ARBA" id="ARBA00022679"/>
    </source>
</evidence>
<dbReference type="STRING" id="871963.Desdi_0671"/>
<dbReference type="KEGG" id="ddl:Desdi_0671"/>
<dbReference type="HOGENOM" id="CLU_019969_0_0_9"/>
<evidence type="ECO:0000313" key="13">
    <source>
        <dbReference type="Proteomes" id="UP000010797"/>
    </source>
</evidence>
<dbReference type="SMART" id="SM00091">
    <property type="entry name" value="PAS"/>
    <property type="match status" value="1"/>
</dbReference>
<dbReference type="InterPro" id="IPR036890">
    <property type="entry name" value="HATPase_C_sf"/>
</dbReference>
<keyword evidence="9" id="KW-0812">Transmembrane</keyword>
<dbReference type="SUPFAM" id="SSF47384">
    <property type="entry name" value="Homodimeric domain of signal transducing histidine kinase"/>
    <property type="match status" value="1"/>
</dbReference>
<keyword evidence="4" id="KW-0808">Transferase</keyword>
<evidence type="ECO:0000256" key="5">
    <source>
        <dbReference type="ARBA" id="ARBA00022741"/>
    </source>
</evidence>
<evidence type="ECO:0000256" key="3">
    <source>
        <dbReference type="ARBA" id="ARBA00022553"/>
    </source>
</evidence>
<dbReference type="EC" id="2.7.13.3" evidence="2"/>
<reference evidence="13" key="1">
    <citation type="submission" date="2012-02" db="EMBL/GenBank/DDBJ databases">
        <title>Complete sequence of Desulfitobacterium dichloroeliminans LMG P-21439.</title>
        <authorList>
            <person name="Lucas S."/>
            <person name="Han J."/>
            <person name="Lapidus A."/>
            <person name="Cheng J.-F."/>
            <person name="Goodwin L."/>
            <person name="Pitluck S."/>
            <person name="Peters L."/>
            <person name="Ovchinnikova G."/>
            <person name="Teshima H."/>
            <person name="Detter J.C."/>
            <person name="Han C."/>
            <person name="Tapia R."/>
            <person name="Land M."/>
            <person name="Hauser L."/>
            <person name="Kyrpides N."/>
            <person name="Ivanova N."/>
            <person name="Pagani I."/>
            <person name="Kruse T."/>
            <person name="de Vos W.M."/>
            <person name="Boon N."/>
            <person name="Smidt H."/>
            <person name="Woyke T."/>
        </authorList>
    </citation>
    <scope>NUCLEOTIDE SEQUENCE [LARGE SCALE GENOMIC DNA]</scope>
    <source>
        <strain evidence="13">LMG P-21439 / DCA1</strain>
    </source>
</reference>
<dbReference type="GO" id="GO:0000155">
    <property type="term" value="F:phosphorelay sensor kinase activity"/>
    <property type="evidence" value="ECO:0007669"/>
    <property type="project" value="InterPro"/>
</dbReference>
<dbReference type="PROSITE" id="PS50112">
    <property type="entry name" value="PAS"/>
    <property type="match status" value="1"/>
</dbReference>
<dbReference type="InterPro" id="IPR003594">
    <property type="entry name" value="HATPase_dom"/>
</dbReference>
<feature type="transmembrane region" description="Helical" evidence="9">
    <location>
        <begin position="15"/>
        <end position="38"/>
    </location>
</feature>
<evidence type="ECO:0000256" key="8">
    <source>
        <dbReference type="ARBA" id="ARBA00023012"/>
    </source>
</evidence>
<dbReference type="Pfam" id="PF00512">
    <property type="entry name" value="HisKA"/>
    <property type="match status" value="1"/>
</dbReference>
<dbReference type="AlphaFoldDB" id="L0F590"/>
<dbReference type="eggNOG" id="COG3852">
    <property type="taxonomic scope" value="Bacteria"/>
</dbReference>
<dbReference type="Gene3D" id="3.30.565.10">
    <property type="entry name" value="Histidine kinase-like ATPase, C-terminal domain"/>
    <property type="match status" value="1"/>
</dbReference>
<keyword evidence="9" id="KW-1133">Transmembrane helix</keyword>
<gene>
    <name evidence="12" type="ordered locus">Desdi_0671</name>
</gene>
<keyword evidence="7" id="KW-0067">ATP-binding</keyword>
<dbReference type="InterPro" id="IPR013656">
    <property type="entry name" value="PAS_4"/>
</dbReference>
<dbReference type="InterPro" id="IPR004358">
    <property type="entry name" value="Sig_transdc_His_kin-like_C"/>
</dbReference>
<dbReference type="Gene3D" id="1.10.287.130">
    <property type="match status" value="1"/>
</dbReference>
<evidence type="ECO:0000313" key="12">
    <source>
        <dbReference type="EMBL" id="AGA68200.1"/>
    </source>
</evidence>
<evidence type="ECO:0000256" key="6">
    <source>
        <dbReference type="ARBA" id="ARBA00022777"/>
    </source>
</evidence>
<evidence type="ECO:0000256" key="7">
    <source>
        <dbReference type="ARBA" id="ARBA00022840"/>
    </source>
</evidence>
<dbReference type="SUPFAM" id="SSF55785">
    <property type="entry name" value="PYP-like sensor domain (PAS domain)"/>
    <property type="match status" value="1"/>
</dbReference>
<dbReference type="InterPro" id="IPR000014">
    <property type="entry name" value="PAS"/>
</dbReference>
<dbReference type="PANTHER" id="PTHR43065:SF46">
    <property type="entry name" value="C4-DICARBOXYLATE TRANSPORT SENSOR PROTEIN DCTB"/>
    <property type="match status" value="1"/>
</dbReference>
<dbReference type="PROSITE" id="PS50109">
    <property type="entry name" value="HIS_KIN"/>
    <property type="match status" value="1"/>
</dbReference>
<name>L0F590_DESDL</name>
<keyword evidence="6 12" id="KW-0418">Kinase</keyword>
<dbReference type="Gene3D" id="3.30.450.20">
    <property type="entry name" value="PAS domain"/>
    <property type="match status" value="1"/>
</dbReference>
<accession>L0F590</accession>
<dbReference type="CDD" id="cd00130">
    <property type="entry name" value="PAS"/>
    <property type="match status" value="1"/>
</dbReference>
<dbReference type="SMART" id="SM00388">
    <property type="entry name" value="HisKA"/>
    <property type="match status" value="1"/>
</dbReference>
<dbReference type="InterPro" id="IPR036097">
    <property type="entry name" value="HisK_dim/P_sf"/>
</dbReference>
<protein>
    <recommendedName>
        <fullName evidence="2">histidine kinase</fullName>
        <ecNumber evidence="2">2.7.13.3</ecNumber>
    </recommendedName>
</protein>
<keyword evidence="3" id="KW-0597">Phosphoprotein</keyword>
<comment type="catalytic activity">
    <reaction evidence="1">
        <text>ATP + protein L-histidine = ADP + protein N-phospho-L-histidine.</text>
        <dbReference type="EC" id="2.7.13.3"/>
    </reaction>
</comment>
<dbReference type="GO" id="GO:0005524">
    <property type="term" value="F:ATP binding"/>
    <property type="evidence" value="ECO:0007669"/>
    <property type="project" value="UniProtKB-KW"/>
</dbReference>
<sequence>MGRGLSNRSIIQSTLLNITISVFILSMILIFLFGQTFWQKESIKLDYELLSIAIEAKERIVSQYIERLAEDNASSRLSENNDIQKLSGKIEPLLQEASPYSVAYYDIEADWVFSEEEKIKYTLDQILPNLSENNGTQHLRLEHLSLVSISIVQDNQLLGYVWAFADNPEFNLISFSSVNIFFVFIFALLSIIILLINKHLKNIQTQLENFSESIVHPETVPMWDVSKLPELVPVFHKIMDYTQELSSMNEELLESQQRLTQIMEGISDGLLSLDTEWRILFYNQVTKKHFNLSDKDLYMKSVFQVIPGFQNTTTHQLFASTFNQLEPRYFEADGIVVKGKYYNFSVYPFHGGITIFFRDITERRLQQQEMGRLERLNLIGQMAAGISHEIRNPLTTVKGFLQLRSSKVNDPEEKEYNELMISEIDRANTIITEFLSLAKSNIVHNTEQDINQIIYRIFPMIQADANNTGKEILLNLNPLPSLTLNENEIRQLLLNLVRNALEVTSTGGCIIIRTYEEGNHVILAVQDQGPGIPAEIQEKIGTPFFTTKESGTGLGIAISMGIAHRNNGDLGFETSSQGTTFKAKFKKLTLVTG</sequence>
<organism evidence="12 13">
    <name type="scientific">Desulfitobacterium dichloroeliminans (strain LMG P-21439 / DCA1)</name>
    <dbReference type="NCBI Taxonomy" id="871963"/>
    <lineage>
        <taxon>Bacteria</taxon>
        <taxon>Bacillati</taxon>
        <taxon>Bacillota</taxon>
        <taxon>Clostridia</taxon>
        <taxon>Eubacteriales</taxon>
        <taxon>Desulfitobacteriaceae</taxon>
        <taxon>Desulfitobacterium</taxon>
    </lineage>
</organism>
<evidence type="ECO:0000256" key="2">
    <source>
        <dbReference type="ARBA" id="ARBA00012438"/>
    </source>
</evidence>
<keyword evidence="9" id="KW-0472">Membrane</keyword>
<dbReference type="InterPro" id="IPR003661">
    <property type="entry name" value="HisK_dim/P_dom"/>
</dbReference>
<dbReference type="Pfam" id="PF02518">
    <property type="entry name" value="HATPase_c"/>
    <property type="match status" value="1"/>
</dbReference>